<dbReference type="EMBL" id="QWIJ01001632">
    <property type="protein sequence ID" value="RMX74063.1"/>
    <property type="molecule type" value="Genomic_DNA"/>
</dbReference>
<dbReference type="GO" id="GO:0005886">
    <property type="term" value="C:plasma membrane"/>
    <property type="evidence" value="ECO:0007669"/>
    <property type="project" value="InterPro"/>
</dbReference>
<keyword evidence="2" id="KW-1133">Transmembrane helix</keyword>
<name>A0A3M6W6A6_HORWE</name>
<feature type="transmembrane region" description="Helical" evidence="2">
    <location>
        <begin position="306"/>
        <end position="332"/>
    </location>
</feature>
<feature type="non-terminal residue" evidence="3">
    <location>
        <position position="1"/>
    </location>
</feature>
<organism evidence="3 4">
    <name type="scientific">Hortaea werneckii</name>
    <name type="common">Black yeast</name>
    <name type="synonym">Cladosporium werneckii</name>
    <dbReference type="NCBI Taxonomy" id="91943"/>
    <lineage>
        <taxon>Eukaryota</taxon>
        <taxon>Fungi</taxon>
        <taxon>Dikarya</taxon>
        <taxon>Ascomycota</taxon>
        <taxon>Pezizomycotina</taxon>
        <taxon>Dothideomycetes</taxon>
        <taxon>Dothideomycetidae</taxon>
        <taxon>Mycosphaerellales</taxon>
        <taxon>Teratosphaeriaceae</taxon>
        <taxon>Hortaea</taxon>
    </lineage>
</organism>
<dbReference type="Pfam" id="PF06687">
    <property type="entry name" value="SUR7"/>
    <property type="match status" value="1"/>
</dbReference>
<proteinExistence type="predicted"/>
<protein>
    <submittedName>
        <fullName evidence="3">Uncharacterized protein</fullName>
    </submittedName>
</protein>
<dbReference type="GO" id="GO:0005938">
    <property type="term" value="C:cell cortex"/>
    <property type="evidence" value="ECO:0007669"/>
    <property type="project" value="TreeGrafter"/>
</dbReference>
<accession>A0A3M6W6A6</accession>
<keyword evidence="2" id="KW-0472">Membrane</keyword>
<feature type="transmembrane region" description="Helical" evidence="2">
    <location>
        <begin position="263"/>
        <end position="286"/>
    </location>
</feature>
<feature type="compositionally biased region" description="Basic and acidic residues" evidence="1">
    <location>
        <begin position="361"/>
        <end position="371"/>
    </location>
</feature>
<feature type="region of interest" description="Disordered" evidence="1">
    <location>
        <begin position="333"/>
        <end position="371"/>
    </location>
</feature>
<evidence type="ECO:0000313" key="4">
    <source>
        <dbReference type="Proteomes" id="UP000281245"/>
    </source>
</evidence>
<gene>
    <name evidence="3" type="ORF">D0869_12974</name>
</gene>
<dbReference type="PANTHER" id="PTHR36414:SF1">
    <property type="entry name" value="PROTEIN SUR7"/>
    <property type="match status" value="1"/>
</dbReference>
<dbReference type="Proteomes" id="UP000281245">
    <property type="component" value="Unassembled WGS sequence"/>
</dbReference>
<evidence type="ECO:0000313" key="3">
    <source>
        <dbReference type="EMBL" id="RMX74063.1"/>
    </source>
</evidence>
<reference evidence="3 4" key="1">
    <citation type="journal article" date="2018" name="BMC Genomics">
        <title>Genomic evidence for intraspecific hybridization in a clonal and extremely halotolerant yeast.</title>
        <authorList>
            <person name="Gostincar C."/>
            <person name="Stajich J.E."/>
            <person name="Zupancic J."/>
            <person name="Zalar P."/>
            <person name="Gunde-Cimerman N."/>
        </authorList>
    </citation>
    <scope>NUCLEOTIDE SEQUENCE [LARGE SCALE GENOMIC DNA]</scope>
    <source>
        <strain evidence="3 4">EXF-6656</strain>
    </source>
</reference>
<dbReference type="GO" id="GO:0031505">
    <property type="term" value="P:fungal-type cell wall organization"/>
    <property type="evidence" value="ECO:0007669"/>
    <property type="project" value="TreeGrafter"/>
</dbReference>
<dbReference type="PANTHER" id="PTHR36414">
    <property type="entry name" value="PROTEIN SUR7"/>
    <property type="match status" value="1"/>
</dbReference>
<sequence length="371" mass="40887">RSIDVYHDVPNPDLDICRPGRNNPLKFGQKICVHRRAEGKNLGAAKNQDSQPADLLAVLARPRERGLDSEAELAFFAYVSLRLHVTTQGSYNAPLRRLCDNHILAACRVPQSRPTTMAIARPILGLVSLLLIAGGIVMTFFIVLSGAQVGGSSISQIYFLQADTGGVSNPNDDYRNPARWTYLSICGVQNGNNNDCTSTRAAQPFNPVGNFGTSSGLPDRFGSENHFYYLSRFAWVFYIIALFFAVVTFFLGMLALCTRLGSYLSGFTVLIACFFQALAAALMTAWTVQGRNAFRNNNQSASLGTYAYGFTWATLVCYFLASVFFCVGGRVGKNDSGSKPKRSLFSRKRSTRSRGSFVDSESQRRVKDEYD</sequence>
<dbReference type="GO" id="GO:0006897">
    <property type="term" value="P:endocytosis"/>
    <property type="evidence" value="ECO:0007669"/>
    <property type="project" value="TreeGrafter"/>
</dbReference>
<dbReference type="GO" id="GO:0032185">
    <property type="term" value="P:septin cytoskeleton organization"/>
    <property type="evidence" value="ECO:0007669"/>
    <property type="project" value="TreeGrafter"/>
</dbReference>
<dbReference type="Gene3D" id="1.20.140.150">
    <property type="match status" value="1"/>
</dbReference>
<feature type="compositionally biased region" description="Basic residues" evidence="1">
    <location>
        <begin position="339"/>
        <end position="352"/>
    </location>
</feature>
<dbReference type="AlphaFoldDB" id="A0A3M6W6A6"/>
<feature type="transmembrane region" description="Helical" evidence="2">
    <location>
        <begin position="123"/>
        <end position="144"/>
    </location>
</feature>
<dbReference type="InterPro" id="IPR009571">
    <property type="entry name" value="SUR7/Rim9-like_fungi"/>
</dbReference>
<keyword evidence="2" id="KW-0812">Transmembrane</keyword>
<dbReference type="OrthoDB" id="5419460at2759"/>
<dbReference type="VEuPathDB" id="FungiDB:BTJ68_01007"/>
<evidence type="ECO:0000256" key="1">
    <source>
        <dbReference type="SAM" id="MobiDB-lite"/>
    </source>
</evidence>
<evidence type="ECO:0000256" key="2">
    <source>
        <dbReference type="SAM" id="Phobius"/>
    </source>
</evidence>
<dbReference type="GO" id="GO:0030866">
    <property type="term" value="P:cortical actin cytoskeleton organization"/>
    <property type="evidence" value="ECO:0007669"/>
    <property type="project" value="TreeGrafter"/>
</dbReference>
<dbReference type="GO" id="GO:0045121">
    <property type="term" value="C:membrane raft"/>
    <property type="evidence" value="ECO:0007669"/>
    <property type="project" value="TreeGrafter"/>
</dbReference>
<feature type="transmembrane region" description="Helical" evidence="2">
    <location>
        <begin position="235"/>
        <end position="256"/>
    </location>
</feature>
<comment type="caution">
    <text evidence="3">The sequence shown here is derived from an EMBL/GenBank/DDBJ whole genome shotgun (WGS) entry which is preliminary data.</text>
</comment>